<keyword evidence="2" id="KW-0472">Membrane</keyword>
<proteinExistence type="predicted"/>
<accession>A0A5C8M303</accession>
<evidence type="ECO:0000256" key="1">
    <source>
        <dbReference type="SAM" id="MobiDB-lite"/>
    </source>
</evidence>
<comment type="caution">
    <text evidence="3">The sequence shown here is derived from an EMBL/GenBank/DDBJ whole genome shotgun (WGS) entry which is preliminary data.</text>
</comment>
<name>A0A5C8M303_9GAMM</name>
<dbReference type="Proteomes" id="UP000321814">
    <property type="component" value="Unassembled WGS sequence"/>
</dbReference>
<dbReference type="EMBL" id="VRLR01000002">
    <property type="protein sequence ID" value="TXK82298.1"/>
    <property type="molecule type" value="Genomic_DNA"/>
</dbReference>
<dbReference type="InterPro" id="IPR011990">
    <property type="entry name" value="TPR-like_helical_dom_sf"/>
</dbReference>
<evidence type="ECO:0000256" key="2">
    <source>
        <dbReference type="SAM" id="Phobius"/>
    </source>
</evidence>
<feature type="region of interest" description="Disordered" evidence="1">
    <location>
        <begin position="189"/>
        <end position="210"/>
    </location>
</feature>
<dbReference type="Pfam" id="PF13432">
    <property type="entry name" value="TPR_16"/>
    <property type="match status" value="2"/>
</dbReference>
<feature type="transmembrane region" description="Helical" evidence="2">
    <location>
        <begin position="34"/>
        <end position="54"/>
    </location>
</feature>
<keyword evidence="4" id="KW-1185">Reference proteome</keyword>
<reference evidence="3 4" key="1">
    <citation type="submission" date="2019-08" db="EMBL/GenBank/DDBJ databases">
        <title>Draft genome analysis of Rheinheimera tangshanensis isolated from the roots of fresh rice plants (Oryza sativa).</title>
        <authorList>
            <person name="Yu Q."/>
            <person name="Qi Y."/>
            <person name="Zhang H."/>
            <person name="Pu J."/>
        </authorList>
    </citation>
    <scope>NUCLEOTIDE SEQUENCE [LARGE SCALE GENOMIC DNA]</scope>
    <source>
        <strain evidence="3 4">JA3-B52</strain>
    </source>
</reference>
<organism evidence="3 4">
    <name type="scientific">Rheinheimera tangshanensis</name>
    <dbReference type="NCBI Taxonomy" id="400153"/>
    <lineage>
        <taxon>Bacteria</taxon>
        <taxon>Pseudomonadati</taxon>
        <taxon>Pseudomonadota</taxon>
        <taxon>Gammaproteobacteria</taxon>
        <taxon>Chromatiales</taxon>
        <taxon>Chromatiaceae</taxon>
        <taxon>Rheinheimera</taxon>
    </lineage>
</organism>
<dbReference type="Gene3D" id="1.25.40.10">
    <property type="entry name" value="Tetratricopeptide repeat domain"/>
    <property type="match status" value="2"/>
</dbReference>
<dbReference type="RefSeq" id="WP_147903509.1">
    <property type="nucleotide sequence ID" value="NZ_BAAAGC010000017.1"/>
</dbReference>
<evidence type="ECO:0000313" key="3">
    <source>
        <dbReference type="EMBL" id="TXK82298.1"/>
    </source>
</evidence>
<dbReference type="SUPFAM" id="SSF48452">
    <property type="entry name" value="TPR-like"/>
    <property type="match status" value="1"/>
</dbReference>
<protein>
    <submittedName>
        <fullName evidence="3">Tetratricopeptide repeat protein</fullName>
    </submittedName>
</protein>
<dbReference type="OrthoDB" id="5406098at2"/>
<sequence length="410" mass="45474">MSVINKMLRDLDKQQQQQQHNGFSRVKAQRKSQWLVWVAVPLALLAGWCGQAWYMERFSVHTELAPTASDLQKGQVHPLADVAELVPQAQSLAAVTTVPAEPVSLQDVVATRISPEAAAQLANKPTTEAVKVAEPELQPFVNQPVAEERVVEVVLAEPVPAASNETSLAYTEATDEVQVNEFDQSGDFSAESETAIEPDWNDMPQASDKPRSLAIEKVQLSPEQQKDLLKNKAQKAEAIGKLTQATELWQQIRQLEPSRSEAYFELSRLAQVQRNDVAAVQVLEQALASGIQDPKLSMALAALALKQQDWAKALSYLQYEPDIFNYTDFYALKAAALQKNSQHPQAVQVFQQLARQQPEQARWWLGMALSYDAMSHSEQALHAYRQVAVNGVGLSAQSLDYVKKRIAALE</sequence>
<evidence type="ECO:0000313" key="4">
    <source>
        <dbReference type="Proteomes" id="UP000321814"/>
    </source>
</evidence>
<keyword evidence="2" id="KW-1133">Transmembrane helix</keyword>
<keyword evidence="2" id="KW-0812">Transmembrane</keyword>
<dbReference type="AlphaFoldDB" id="A0A5C8M303"/>
<gene>
    <name evidence="3" type="ORF">FU839_05270</name>
</gene>